<proteinExistence type="predicted"/>
<protein>
    <submittedName>
        <fullName evidence="1">Uncharacterized protein</fullName>
    </submittedName>
</protein>
<dbReference type="EMBL" id="JADCNM010000001">
    <property type="protein sequence ID" value="KAG0499974.1"/>
    <property type="molecule type" value="Genomic_DNA"/>
</dbReference>
<dbReference type="Proteomes" id="UP000639772">
    <property type="component" value="Chromosome 1"/>
</dbReference>
<reference evidence="1 2" key="1">
    <citation type="journal article" date="2020" name="Nat. Food">
        <title>A phased Vanilla planifolia genome enables genetic improvement of flavour and production.</title>
        <authorList>
            <person name="Hasing T."/>
            <person name="Tang H."/>
            <person name="Brym M."/>
            <person name="Khazi F."/>
            <person name="Huang T."/>
            <person name="Chambers A.H."/>
        </authorList>
    </citation>
    <scope>NUCLEOTIDE SEQUENCE [LARGE SCALE GENOMIC DNA]</scope>
    <source>
        <tissue evidence="1">Leaf</tissue>
    </source>
</reference>
<dbReference type="AlphaFoldDB" id="A0A835VGM5"/>
<dbReference type="OrthoDB" id="786392at2759"/>
<evidence type="ECO:0000313" key="1">
    <source>
        <dbReference type="EMBL" id="KAG0499974.1"/>
    </source>
</evidence>
<accession>A0A835VGM5</accession>
<gene>
    <name evidence="1" type="ORF">HPP92_000046</name>
</gene>
<comment type="caution">
    <text evidence="1">The sequence shown here is derived from an EMBL/GenBank/DDBJ whole genome shotgun (WGS) entry which is preliminary data.</text>
</comment>
<sequence>MDNTMALSQRSVLAVERATPLKAQTFSEGSKTEAVTVIGKAEVDTSAPFESVREAVDRFGGSAV</sequence>
<name>A0A835VGM5_VANPL</name>
<organism evidence="1 2">
    <name type="scientific">Vanilla planifolia</name>
    <name type="common">Vanilla</name>
    <dbReference type="NCBI Taxonomy" id="51239"/>
    <lineage>
        <taxon>Eukaryota</taxon>
        <taxon>Viridiplantae</taxon>
        <taxon>Streptophyta</taxon>
        <taxon>Embryophyta</taxon>
        <taxon>Tracheophyta</taxon>
        <taxon>Spermatophyta</taxon>
        <taxon>Magnoliopsida</taxon>
        <taxon>Liliopsida</taxon>
        <taxon>Asparagales</taxon>
        <taxon>Orchidaceae</taxon>
        <taxon>Vanilloideae</taxon>
        <taxon>Vanilleae</taxon>
        <taxon>Vanilla</taxon>
    </lineage>
</organism>
<evidence type="ECO:0000313" key="2">
    <source>
        <dbReference type="Proteomes" id="UP000639772"/>
    </source>
</evidence>